<comment type="function">
    <text evidence="7">Regulates arginine biosynthesis genes.</text>
</comment>
<dbReference type="GO" id="GO:0051259">
    <property type="term" value="P:protein complex oligomerization"/>
    <property type="evidence" value="ECO:0007669"/>
    <property type="project" value="InterPro"/>
</dbReference>
<evidence type="ECO:0000256" key="5">
    <source>
        <dbReference type="ARBA" id="ARBA00023125"/>
    </source>
</evidence>
<accession>A0A1V4IAL4</accession>
<dbReference type="PANTHER" id="PTHR34471:SF1">
    <property type="entry name" value="ARGININE REPRESSOR"/>
    <property type="match status" value="1"/>
</dbReference>
<evidence type="ECO:0000256" key="1">
    <source>
        <dbReference type="ARBA" id="ARBA00004496"/>
    </source>
</evidence>
<dbReference type="UniPathway" id="UPA00068"/>
<keyword evidence="12" id="KW-1185">Reference proteome</keyword>
<keyword evidence="5 7" id="KW-0238">DNA-binding</keyword>
<protein>
    <recommendedName>
        <fullName evidence="7 8">Arginine repressor</fullName>
    </recommendedName>
</protein>
<dbReference type="NCBIfam" id="NF001680">
    <property type="entry name" value="PRK00441.1"/>
    <property type="match status" value="1"/>
</dbReference>
<keyword evidence="7" id="KW-0055">Arginine biosynthesis</keyword>
<dbReference type="InterPro" id="IPR020900">
    <property type="entry name" value="Arg_repress_DNA-bd"/>
</dbReference>
<evidence type="ECO:0000256" key="8">
    <source>
        <dbReference type="NCBIfam" id="TIGR01529"/>
    </source>
</evidence>
<dbReference type="InterPro" id="IPR036388">
    <property type="entry name" value="WH-like_DNA-bd_sf"/>
</dbReference>
<comment type="subcellular location">
    <subcellularLocation>
        <location evidence="1 7">Cytoplasm</location>
    </subcellularLocation>
</comment>
<dbReference type="SUPFAM" id="SSF46785">
    <property type="entry name" value="Winged helix' DNA-binding domain"/>
    <property type="match status" value="1"/>
</dbReference>
<dbReference type="PANTHER" id="PTHR34471">
    <property type="entry name" value="ARGININE REPRESSOR"/>
    <property type="match status" value="1"/>
</dbReference>
<dbReference type="SUPFAM" id="SSF55252">
    <property type="entry name" value="C-terminal domain of arginine repressor"/>
    <property type="match status" value="1"/>
</dbReference>
<gene>
    <name evidence="7 11" type="primary">argR</name>
    <name evidence="11" type="ORF">CLOTH_02350</name>
</gene>
<dbReference type="NCBIfam" id="TIGR01529">
    <property type="entry name" value="argR_whole"/>
    <property type="match status" value="1"/>
</dbReference>
<organism evidence="11 12">
    <name type="scientific">Alkalithermobacter paradoxus</name>
    <dbReference type="NCBI Taxonomy" id="29349"/>
    <lineage>
        <taxon>Bacteria</taxon>
        <taxon>Bacillati</taxon>
        <taxon>Bacillota</taxon>
        <taxon>Clostridia</taxon>
        <taxon>Peptostreptococcales</taxon>
        <taxon>Tepidibacteraceae</taxon>
        <taxon>Alkalithermobacter</taxon>
    </lineage>
</organism>
<evidence type="ECO:0000259" key="9">
    <source>
        <dbReference type="Pfam" id="PF01316"/>
    </source>
</evidence>
<dbReference type="GO" id="GO:0003700">
    <property type="term" value="F:DNA-binding transcription factor activity"/>
    <property type="evidence" value="ECO:0007669"/>
    <property type="project" value="UniProtKB-UniRule"/>
</dbReference>
<evidence type="ECO:0000256" key="2">
    <source>
        <dbReference type="ARBA" id="ARBA00008316"/>
    </source>
</evidence>
<dbReference type="GO" id="GO:0006526">
    <property type="term" value="P:L-arginine biosynthetic process"/>
    <property type="evidence" value="ECO:0007669"/>
    <property type="project" value="UniProtKB-UniPathway"/>
</dbReference>
<sequence length="148" mass="16666">MKLIRQAKVLEIIKNKEIETQDELAEELIRLGFTVTQATVSRDIKELKLVKVLSSSGKYKYAHLKKDSKNLSDILIKLIKEVLISVDFSENIICLKTISGSAQIVASTIDSLEIEEVIGTIGGVDTVFILLRSKDDINKMMDKFRKLL</sequence>
<dbReference type="GO" id="GO:0034618">
    <property type="term" value="F:arginine binding"/>
    <property type="evidence" value="ECO:0007669"/>
    <property type="project" value="InterPro"/>
</dbReference>
<evidence type="ECO:0000313" key="11">
    <source>
        <dbReference type="EMBL" id="OPJ56953.1"/>
    </source>
</evidence>
<dbReference type="GO" id="GO:0003677">
    <property type="term" value="F:DNA binding"/>
    <property type="evidence" value="ECO:0007669"/>
    <property type="project" value="UniProtKB-KW"/>
</dbReference>
<dbReference type="InterPro" id="IPR036390">
    <property type="entry name" value="WH_DNA-bd_sf"/>
</dbReference>
<evidence type="ECO:0000313" key="12">
    <source>
        <dbReference type="Proteomes" id="UP000190140"/>
    </source>
</evidence>
<dbReference type="STRING" id="29349.CLOTH_02350"/>
<dbReference type="AlphaFoldDB" id="A0A1V4IAL4"/>
<evidence type="ECO:0000256" key="6">
    <source>
        <dbReference type="ARBA" id="ARBA00023163"/>
    </source>
</evidence>
<dbReference type="InterPro" id="IPR001669">
    <property type="entry name" value="Arg_repress"/>
</dbReference>
<feature type="domain" description="Arginine repressor C-terminal" evidence="10">
    <location>
        <begin position="79"/>
        <end position="146"/>
    </location>
</feature>
<keyword evidence="3 7" id="KW-0963">Cytoplasm</keyword>
<proteinExistence type="inferred from homology"/>
<dbReference type="Pfam" id="PF02863">
    <property type="entry name" value="Arg_repressor_C"/>
    <property type="match status" value="1"/>
</dbReference>
<dbReference type="PRINTS" id="PR01467">
    <property type="entry name" value="ARGREPRESSOR"/>
</dbReference>
<dbReference type="HAMAP" id="MF_00173">
    <property type="entry name" value="Arg_repressor"/>
    <property type="match status" value="1"/>
</dbReference>
<dbReference type="GO" id="GO:1900079">
    <property type="term" value="P:regulation of arginine biosynthetic process"/>
    <property type="evidence" value="ECO:0007669"/>
    <property type="project" value="UniProtKB-UniRule"/>
</dbReference>
<dbReference type="Pfam" id="PF01316">
    <property type="entry name" value="Arg_repressor"/>
    <property type="match status" value="1"/>
</dbReference>
<feature type="domain" description="Arginine repressor DNA-binding" evidence="9">
    <location>
        <begin position="4"/>
        <end position="67"/>
    </location>
</feature>
<evidence type="ECO:0000256" key="3">
    <source>
        <dbReference type="ARBA" id="ARBA00022490"/>
    </source>
</evidence>
<dbReference type="Proteomes" id="UP000190140">
    <property type="component" value="Unassembled WGS sequence"/>
</dbReference>
<dbReference type="OrthoDB" id="9807089at2"/>
<comment type="pathway">
    <text evidence="7">Amino-acid biosynthesis; L-arginine biosynthesis [regulation].</text>
</comment>
<reference evidence="11 12" key="1">
    <citation type="submission" date="2017-03" db="EMBL/GenBank/DDBJ databases">
        <title>Genome sequence of Clostridium thermoalcaliphilum DSM 7309.</title>
        <authorList>
            <person name="Poehlein A."/>
            <person name="Daniel R."/>
        </authorList>
    </citation>
    <scope>NUCLEOTIDE SEQUENCE [LARGE SCALE GENOMIC DNA]</scope>
    <source>
        <strain evidence="11 12">DSM 7309</strain>
    </source>
</reference>
<dbReference type="EMBL" id="MZGW01000001">
    <property type="protein sequence ID" value="OPJ56953.1"/>
    <property type="molecule type" value="Genomic_DNA"/>
</dbReference>
<keyword evidence="7" id="KW-0678">Repressor</keyword>
<evidence type="ECO:0000259" key="10">
    <source>
        <dbReference type="Pfam" id="PF02863"/>
    </source>
</evidence>
<comment type="caution">
    <text evidence="11">The sequence shown here is derived from an EMBL/GenBank/DDBJ whole genome shotgun (WGS) entry which is preliminary data.</text>
</comment>
<dbReference type="Gene3D" id="3.30.1360.40">
    <property type="match status" value="1"/>
</dbReference>
<keyword evidence="6 7" id="KW-0804">Transcription</keyword>
<dbReference type="RefSeq" id="WP_079410381.1">
    <property type="nucleotide sequence ID" value="NZ_MZGW01000001.1"/>
</dbReference>
<keyword evidence="4 7" id="KW-0805">Transcription regulation</keyword>
<keyword evidence="7" id="KW-0028">Amino-acid biosynthesis</keyword>
<name>A0A1V4IAL4_9FIRM</name>
<comment type="similarity">
    <text evidence="2 7">Belongs to the ArgR family.</text>
</comment>
<evidence type="ECO:0000256" key="4">
    <source>
        <dbReference type="ARBA" id="ARBA00023015"/>
    </source>
</evidence>
<evidence type="ECO:0000256" key="7">
    <source>
        <dbReference type="HAMAP-Rule" id="MF_00173"/>
    </source>
</evidence>
<dbReference type="InterPro" id="IPR036251">
    <property type="entry name" value="Arg_repress_C_sf"/>
</dbReference>
<dbReference type="GO" id="GO:0005737">
    <property type="term" value="C:cytoplasm"/>
    <property type="evidence" value="ECO:0007669"/>
    <property type="project" value="UniProtKB-SubCell"/>
</dbReference>
<dbReference type="Gene3D" id="1.10.10.10">
    <property type="entry name" value="Winged helix-like DNA-binding domain superfamily/Winged helix DNA-binding domain"/>
    <property type="match status" value="1"/>
</dbReference>
<dbReference type="InterPro" id="IPR020899">
    <property type="entry name" value="Arg_repress_C"/>
</dbReference>